<accession>A0A6G1CF71</accession>
<evidence type="ECO:0000313" key="3">
    <source>
        <dbReference type="Proteomes" id="UP000479710"/>
    </source>
</evidence>
<gene>
    <name evidence="2" type="ORF">E2562_007243</name>
</gene>
<feature type="region of interest" description="Disordered" evidence="1">
    <location>
        <begin position="147"/>
        <end position="177"/>
    </location>
</feature>
<dbReference type="EMBL" id="SPHZ02000009">
    <property type="protein sequence ID" value="KAF0898404.1"/>
    <property type="molecule type" value="Genomic_DNA"/>
</dbReference>
<reference evidence="2 3" key="1">
    <citation type="submission" date="2019-11" db="EMBL/GenBank/DDBJ databases">
        <title>Whole genome sequence of Oryza granulata.</title>
        <authorList>
            <person name="Li W."/>
        </authorList>
    </citation>
    <scope>NUCLEOTIDE SEQUENCE [LARGE SCALE GENOMIC DNA]</scope>
    <source>
        <strain evidence="3">cv. Menghai</strain>
        <tissue evidence="2">Leaf</tissue>
    </source>
</reference>
<dbReference type="Proteomes" id="UP000479710">
    <property type="component" value="Unassembled WGS sequence"/>
</dbReference>
<organism evidence="2 3">
    <name type="scientific">Oryza meyeriana var. granulata</name>
    <dbReference type="NCBI Taxonomy" id="110450"/>
    <lineage>
        <taxon>Eukaryota</taxon>
        <taxon>Viridiplantae</taxon>
        <taxon>Streptophyta</taxon>
        <taxon>Embryophyta</taxon>
        <taxon>Tracheophyta</taxon>
        <taxon>Spermatophyta</taxon>
        <taxon>Magnoliopsida</taxon>
        <taxon>Liliopsida</taxon>
        <taxon>Poales</taxon>
        <taxon>Poaceae</taxon>
        <taxon>BOP clade</taxon>
        <taxon>Oryzoideae</taxon>
        <taxon>Oryzeae</taxon>
        <taxon>Oryzinae</taxon>
        <taxon>Oryza</taxon>
        <taxon>Oryza meyeriana</taxon>
    </lineage>
</organism>
<feature type="region of interest" description="Disordered" evidence="1">
    <location>
        <begin position="1"/>
        <end position="40"/>
    </location>
</feature>
<keyword evidence="3" id="KW-1185">Reference proteome</keyword>
<proteinExistence type="predicted"/>
<evidence type="ECO:0000256" key="1">
    <source>
        <dbReference type="SAM" id="MobiDB-lite"/>
    </source>
</evidence>
<name>A0A6G1CF71_9ORYZ</name>
<feature type="compositionally biased region" description="Basic residues" evidence="1">
    <location>
        <begin position="148"/>
        <end position="166"/>
    </location>
</feature>
<evidence type="ECO:0000313" key="2">
    <source>
        <dbReference type="EMBL" id="KAF0898404.1"/>
    </source>
</evidence>
<sequence length="259" mass="26882">MQSSRRASSRESVRAESGGGGSRFRDAAGGSGGCRGSGEGRAKMPVVEARWAAGCGSAGDDAGGGGARTMVGAVKIRLADACGGTGDGGARTSTIGAVGVWWAEDYGGARSSPVGVPCSDGVGSAIGSRWGDGVEWRILRAVGGAGKARPRRARGGRSGRWTRARGGHGGQGAASAGGERILQRPWRAAGKERPRWADLASCIGERRAWARSSRRIQLPDGCRLVLLLCFIFVKLQTTSTPRPHLHETTTWPLMVSTEQ</sequence>
<feature type="compositionally biased region" description="Gly residues" evidence="1">
    <location>
        <begin position="29"/>
        <end position="39"/>
    </location>
</feature>
<dbReference type="AlphaFoldDB" id="A0A6G1CF71"/>
<comment type="caution">
    <text evidence="2">The sequence shown here is derived from an EMBL/GenBank/DDBJ whole genome shotgun (WGS) entry which is preliminary data.</text>
</comment>
<protein>
    <submittedName>
        <fullName evidence="2">Uncharacterized protein</fullName>
    </submittedName>
</protein>